<gene>
    <name evidence="2" type="ORF">GQF01_31985</name>
</gene>
<keyword evidence="3" id="KW-1185">Reference proteome</keyword>
<dbReference type="Gene3D" id="3.20.80.10">
    <property type="entry name" value="Regulatory factor, effector binding domain"/>
    <property type="match status" value="1"/>
</dbReference>
<name>A0A6L8V8X8_9BACL</name>
<dbReference type="Proteomes" id="UP000481087">
    <property type="component" value="Unassembled WGS sequence"/>
</dbReference>
<dbReference type="EMBL" id="WTUZ01000040">
    <property type="protein sequence ID" value="MZQ86737.1"/>
    <property type="molecule type" value="Genomic_DNA"/>
</dbReference>
<dbReference type="SUPFAM" id="SSF55136">
    <property type="entry name" value="Probable bacterial effector-binding domain"/>
    <property type="match status" value="1"/>
</dbReference>
<dbReference type="InterPro" id="IPR011256">
    <property type="entry name" value="Reg_factor_effector_dom_sf"/>
</dbReference>
<dbReference type="InterPro" id="IPR029442">
    <property type="entry name" value="GyrI-like"/>
</dbReference>
<reference evidence="2 3" key="1">
    <citation type="submission" date="2019-12" db="EMBL/GenBank/DDBJ databases">
        <title>Paenibacillus sp. nov. sp. isolated from soil.</title>
        <authorList>
            <person name="Kim J."/>
            <person name="Jeong S.E."/>
            <person name="Jung H.S."/>
            <person name="Jeon C.O."/>
        </authorList>
    </citation>
    <scope>NUCLEOTIDE SEQUENCE [LARGE SCALE GENOMIC DNA]</scope>
    <source>
        <strain evidence="2 3">5J-6</strain>
    </source>
</reference>
<dbReference type="RefSeq" id="WP_161411172.1">
    <property type="nucleotide sequence ID" value="NZ_WTUZ01000040.1"/>
</dbReference>
<evidence type="ECO:0000313" key="2">
    <source>
        <dbReference type="EMBL" id="MZQ86737.1"/>
    </source>
</evidence>
<feature type="domain" description="GyrI-like small molecule binding" evidence="1">
    <location>
        <begin position="67"/>
        <end position="143"/>
    </location>
</feature>
<sequence length="147" mass="17044">MEPIIFNQRKKVTLFGFSKTHDQNKAYGDTIFELLDKVWKEVSEKGLSHKGTNHVVYEDGDNIFAGIELLLPPNEDTLLEEKDVILEKYAYGKHVGPYSELERTYESIRSIVKSSGEHHELPLLEVYGHWNEDESKLETEIFYNLKA</sequence>
<comment type="caution">
    <text evidence="2">The sequence shown here is derived from an EMBL/GenBank/DDBJ whole genome shotgun (WGS) entry which is preliminary data.</text>
</comment>
<dbReference type="AlphaFoldDB" id="A0A6L8V8X8"/>
<evidence type="ECO:0000259" key="1">
    <source>
        <dbReference type="Pfam" id="PF06445"/>
    </source>
</evidence>
<evidence type="ECO:0000313" key="3">
    <source>
        <dbReference type="Proteomes" id="UP000481087"/>
    </source>
</evidence>
<accession>A0A6L8V8X8</accession>
<organism evidence="2 3">
    <name type="scientific">Paenibacillus silvestris</name>
    <dbReference type="NCBI Taxonomy" id="2606219"/>
    <lineage>
        <taxon>Bacteria</taxon>
        <taxon>Bacillati</taxon>
        <taxon>Bacillota</taxon>
        <taxon>Bacilli</taxon>
        <taxon>Bacillales</taxon>
        <taxon>Paenibacillaceae</taxon>
        <taxon>Paenibacillus</taxon>
    </lineage>
</organism>
<protein>
    <recommendedName>
        <fullName evidence="1">GyrI-like small molecule binding domain-containing protein</fullName>
    </recommendedName>
</protein>
<proteinExistence type="predicted"/>
<dbReference type="Pfam" id="PF06445">
    <property type="entry name" value="GyrI-like"/>
    <property type="match status" value="1"/>
</dbReference>